<dbReference type="InterPro" id="IPR002716">
    <property type="entry name" value="PIN_dom"/>
</dbReference>
<dbReference type="PANTHER" id="PTHR42740:SF1">
    <property type="entry name" value="RIBONUCLEASE VAPC3"/>
    <property type="match status" value="1"/>
</dbReference>
<keyword evidence="4" id="KW-0378">Hydrolase</keyword>
<dbReference type="Pfam" id="PF01850">
    <property type="entry name" value="PIN"/>
    <property type="match status" value="1"/>
</dbReference>
<keyword evidence="5" id="KW-0460">Magnesium</keyword>
<comment type="caution">
    <text evidence="7">The sequence shown here is derived from an EMBL/GenBank/DDBJ whole genome shotgun (WGS) entry which is preliminary data.</text>
</comment>
<keyword evidence="3" id="KW-0479">Metal-binding</keyword>
<protein>
    <submittedName>
        <fullName evidence="7">PIN domain nuclease</fullName>
    </submittedName>
</protein>
<name>A0ABV8V2V6_9GAMM</name>
<gene>
    <name evidence="7" type="ORF">ACFOX3_04265</name>
</gene>
<dbReference type="CDD" id="cd18760">
    <property type="entry name" value="PIN_MtVapC3-like"/>
    <property type="match status" value="1"/>
</dbReference>
<sequence length="133" mass="14953">MILVDSSVWIDYFNGHPTKASEHLDSLLGTEHLIVGDLVLTEVLQGFKRKKDFDTAKRLLMSFDVRELSSVSLAIKSAENFRALRAKGVTVRKTIDVIIATFCIEHQVSLLQADKDFLPFQDHLGLRLLPSAM</sequence>
<evidence type="ECO:0000256" key="2">
    <source>
        <dbReference type="ARBA" id="ARBA00022722"/>
    </source>
</evidence>
<evidence type="ECO:0000313" key="8">
    <source>
        <dbReference type="Proteomes" id="UP001595840"/>
    </source>
</evidence>
<dbReference type="RefSeq" id="WP_290259568.1">
    <property type="nucleotide sequence ID" value="NZ_JAUFQG010000004.1"/>
</dbReference>
<dbReference type="InterPro" id="IPR051749">
    <property type="entry name" value="PINc/VapC_TA_RNase"/>
</dbReference>
<dbReference type="PANTHER" id="PTHR42740">
    <property type="entry name" value="RIBONUCLEASE VAPC3"/>
    <property type="match status" value="1"/>
</dbReference>
<dbReference type="EMBL" id="JBHSCX010000003">
    <property type="protein sequence ID" value="MFC4361503.1"/>
    <property type="molecule type" value="Genomic_DNA"/>
</dbReference>
<evidence type="ECO:0000256" key="1">
    <source>
        <dbReference type="ARBA" id="ARBA00022649"/>
    </source>
</evidence>
<organism evidence="7 8">
    <name type="scientific">Simiduia curdlanivorans</name>
    <dbReference type="NCBI Taxonomy" id="1492769"/>
    <lineage>
        <taxon>Bacteria</taxon>
        <taxon>Pseudomonadati</taxon>
        <taxon>Pseudomonadota</taxon>
        <taxon>Gammaproteobacteria</taxon>
        <taxon>Cellvibrionales</taxon>
        <taxon>Cellvibrionaceae</taxon>
        <taxon>Simiduia</taxon>
    </lineage>
</organism>
<dbReference type="InterPro" id="IPR029060">
    <property type="entry name" value="PIN-like_dom_sf"/>
</dbReference>
<accession>A0ABV8V2V6</accession>
<proteinExistence type="predicted"/>
<keyword evidence="1" id="KW-1277">Toxin-antitoxin system</keyword>
<dbReference type="Gene3D" id="3.40.50.1010">
    <property type="entry name" value="5'-nuclease"/>
    <property type="match status" value="1"/>
</dbReference>
<evidence type="ECO:0000256" key="3">
    <source>
        <dbReference type="ARBA" id="ARBA00022723"/>
    </source>
</evidence>
<evidence type="ECO:0000256" key="4">
    <source>
        <dbReference type="ARBA" id="ARBA00022801"/>
    </source>
</evidence>
<keyword evidence="8" id="KW-1185">Reference proteome</keyword>
<keyword evidence="2" id="KW-0540">Nuclease</keyword>
<evidence type="ECO:0000313" key="7">
    <source>
        <dbReference type="EMBL" id="MFC4361503.1"/>
    </source>
</evidence>
<feature type="domain" description="PIN" evidence="6">
    <location>
        <begin position="2"/>
        <end position="117"/>
    </location>
</feature>
<evidence type="ECO:0000259" key="6">
    <source>
        <dbReference type="Pfam" id="PF01850"/>
    </source>
</evidence>
<dbReference type="SUPFAM" id="SSF88723">
    <property type="entry name" value="PIN domain-like"/>
    <property type="match status" value="1"/>
</dbReference>
<dbReference type="Proteomes" id="UP001595840">
    <property type="component" value="Unassembled WGS sequence"/>
</dbReference>
<reference evidence="8" key="1">
    <citation type="journal article" date="2019" name="Int. J. Syst. Evol. Microbiol.">
        <title>The Global Catalogue of Microorganisms (GCM) 10K type strain sequencing project: providing services to taxonomists for standard genome sequencing and annotation.</title>
        <authorList>
            <consortium name="The Broad Institute Genomics Platform"/>
            <consortium name="The Broad Institute Genome Sequencing Center for Infectious Disease"/>
            <person name="Wu L."/>
            <person name="Ma J."/>
        </authorList>
    </citation>
    <scope>NUCLEOTIDE SEQUENCE [LARGE SCALE GENOMIC DNA]</scope>
    <source>
        <strain evidence="8">CECT 8570</strain>
    </source>
</reference>
<evidence type="ECO:0000256" key="5">
    <source>
        <dbReference type="ARBA" id="ARBA00022842"/>
    </source>
</evidence>